<protein>
    <recommendedName>
        <fullName evidence="4">Small auxin up regulated protein</fullName>
    </recommendedName>
</protein>
<evidence type="ECO:0000313" key="2">
    <source>
        <dbReference type="EMBL" id="KAK3029046.1"/>
    </source>
</evidence>
<dbReference type="EMBL" id="JAVXUP010000394">
    <property type="protein sequence ID" value="KAK3029046.1"/>
    <property type="molecule type" value="Genomic_DNA"/>
</dbReference>
<dbReference type="Proteomes" id="UP001188597">
    <property type="component" value="Unassembled WGS sequence"/>
</dbReference>
<keyword evidence="3" id="KW-1185">Reference proteome</keyword>
<comment type="caution">
    <text evidence="2">The sequence shown here is derived from an EMBL/GenBank/DDBJ whole genome shotgun (WGS) entry which is preliminary data.</text>
</comment>
<evidence type="ECO:0000313" key="3">
    <source>
        <dbReference type="Proteomes" id="UP001188597"/>
    </source>
</evidence>
<comment type="similarity">
    <text evidence="1">Belongs to the ARG7 family.</text>
</comment>
<sequence length="241" mass="27209">MGISLPRIIHAKQILQRILSPPTASNIPKGHLAVYVGETMKKRYVVQLAYLMHPSFQNLLSQAAEEFCFNHSMGGLTIPCGEEVFLDLTCIIISLDEAYRINARSNLGLVTKAKQVNERERPLSQSIHILSSSFYLEKDHSRTMAIRVASFVHAKQICRWTPMGANPSTPTNIDVPKGYFAVYVGEQEKKRFVIPISFLKQPSFQGLLRQAEEEFGFDHPMGGLTIPCREDTFIDLTSRLR</sequence>
<dbReference type="Pfam" id="PF02519">
    <property type="entry name" value="Auxin_inducible"/>
    <property type="match status" value="2"/>
</dbReference>
<reference evidence="2" key="1">
    <citation type="submission" date="2022-12" db="EMBL/GenBank/DDBJ databases">
        <title>Draft genome assemblies for two species of Escallonia (Escalloniales).</title>
        <authorList>
            <person name="Chanderbali A."/>
            <person name="Dervinis C."/>
            <person name="Anghel I."/>
            <person name="Soltis D."/>
            <person name="Soltis P."/>
            <person name="Zapata F."/>
        </authorList>
    </citation>
    <scope>NUCLEOTIDE SEQUENCE</scope>
    <source>
        <strain evidence="2">UCBG64.0493</strain>
        <tissue evidence="2">Leaf</tissue>
    </source>
</reference>
<dbReference type="GO" id="GO:0009733">
    <property type="term" value="P:response to auxin"/>
    <property type="evidence" value="ECO:0007669"/>
    <property type="project" value="InterPro"/>
</dbReference>
<dbReference type="PANTHER" id="PTHR31929">
    <property type="entry name" value="SAUR-LIKE AUXIN-RESPONSIVE PROTEIN FAMILY-RELATED"/>
    <property type="match status" value="1"/>
</dbReference>
<organism evidence="2 3">
    <name type="scientific">Escallonia herrerae</name>
    <dbReference type="NCBI Taxonomy" id="1293975"/>
    <lineage>
        <taxon>Eukaryota</taxon>
        <taxon>Viridiplantae</taxon>
        <taxon>Streptophyta</taxon>
        <taxon>Embryophyta</taxon>
        <taxon>Tracheophyta</taxon>
        <taxon>Spermatophyta</taxon>
        <taxon>Magnoliopsida</taxon>
        <taxon>eudicotyledons</taxon>
        <taxon>Gunneridae</taxon>
        <taxon>Pentapetalae</taxon>
        <taxon>asterids</taxon>
        <taxon>campanulids</taxon>
        <taxon>Escalloniales</taxon>
        <taxon>Escalloniaceae</taxon>
        <taxon>Escallonia</taxon>
    </lineage>
</organism>
<proteinExistence type="inferred from homology"/>
<evidence type="ECO:0000256" key="1">
    <source>
        <dbReference type="ARBA" id="ARBA00006974"/>
    </source>
</evidence>
<name>A0AA88WJN2_9ASTE</name>
<dbReference type="InterPro" id="IPR003676">
    <property type="entry name" value="SAUR_fam"/>
</dbReference>
<gene>
    <name evidence="2" type="ORF">RJ639_040098</name>
</gene>
<accession>A0AA88WJN2</accession>
<evidence type="ECO:0008006" key="4">
    <source>
        <dbReference type="Google" id="ProtNLM"/>
    </source>
</evidence>
<dbReference type="AlphaFoldDB" id="A0AA88WJN2"/>